<reference evidence="2" key="1">
    <citation type="submission" date="2022-05" db="EMBL/GenBank/DDBJ databases">
        <authorList>
            <person name="Oliphant S.A."/>
            <person name="Watson-Haigh N.S."/>
            <person name="Sumby K.M."/>
            <person name="Gardner J.M."/>
            <person name="Jiranek V."/>
        </authorList>
    </citation>
    <scope>NUCLEOTIDE SEQUENCE</scope>
    <source>
        <strain evidence="2">Ru20-1</strain>
    </source>
</reference>
<gene>
    <name evidence="2" type="ORF">M8332_05825</name>
</gene>
<dbReference type="SUPFAM" id="SSF57884">
    <property type="entry name" value="Ada DNA repair protein, N-terminal domain (N-Ada 10)"/>
    <property type="match status" value="1"/>
</dbReference>
<name>A0ABY5C5X3_9LACO</name>
<proteinExistence type="predicted"/>
<dbReference type="RefSeq" id="WP_252780833.1">
    <property type="nucleotide sequence ID" value="NZ_CP097478.1"/>
</dbReference>
<dbReference type="Proteomes" id="UP001057532">
    <property type="component" value="Chromosome"/>
</dbReference>
<organism evidence="2 3">
    <name type="scientific">Fructilactobacillus ixorae</name>
    <dbReference type="NCBI Taxonomy" id="1750535"/>
    <lineage>
        <taxon>Bacteria</taxon>
        <taxon>Bacillati</taxon>
        <taxon>Bacillota</taxon>
        <taxon>Bacilli</taxon>
        <taxon>Lactobacillales</taxon>
        <taxon>Lactobacillaceae</taxon>
        <taxon>Fructilactobacillus</taxon>
    </lineage>
</organism>
<feature type="compositionally biased region" description="Polar residues" evidence="1">
    <location>
        <begin position="80"/>
        <end position="91"/>
    </location>
</feature>
<evidence type="ECO:0000313" key="3">
    <source>
        <dbReference type="Proteomes" id="UP001057532"/>
    </source>
</evidence>
<dbReference type="EMBL" id="CP097478">
    <property type="protein sequence ID" value="USS93957.1"/>
    <property type="molecule type" value="Genomic_DNA"/>
</dbReference>
<feature type="compositionally biased region" description="Basic residues" evidence="1">
    <location>
        <begin position="29"/>
        <end position="52"/>
    </location>
</feature>
<feature type="region of interest" description="Disordered" evidence="1">
    <location>
        <begin position="23"/>
        <end position="91"/>
    </location>
</feature>
<accession>A0ABY5C5X3</accession>
<sequence length="129" mass="14016">MFIFIISGITLLTFSSAGTPQLSVQAASHHAKTHHPSTAHHKKHHQRARHRQPQAVQTPTPKPATATSEPSTNDKPDPQPNSAVTIIGNSRTLVYHTPDQSNYHINSGNIVSFDSEAEAQAAGYHKATR</sequence>
<evidence type="ECO:0000313" key="2">
    <source>
        <dbReference type="EMBL" id="USS93957.1"/>
    </source>
</evidence>
<dbReference type="InterPro" id="IPR035451">
    <property type="entry name" value="Ada-like_dom_sf"/>
</dbReference>
<evidence type="ECO:0000256" key="1">
    <source>
        <dbReference type="SAM" id="MobiDB-lite"/>
    </source>
</evidence>
<keyword evidence="3" id="KW-1185">Reference proteome</keyword>
<protein>
    <submittedName>
        <fullName evidence="2">Uncharacterized protein</fullName>
    </submittedName>
</protein>
<dbReference type="Gene3D" id="3.40.10.10">
    <property type="entry name" value="DNA Methylphosphotriester Repair Domain"/>
    <property type="match status" value="1"/>
</dbReference>